<dbReference type="OrthoDB" id="272245at2759"/>
<dbReference type="EMBL" id="CACRXK020013957">
    <property type="protein sequence ID" value="CAB4026019.1"/>
    <property type="molecule type" value="Genomic_DNA"/>
</dbReference>
<dbReference type="GO" id="GO:0034476">
    <property type="term" value="P:U5 snRNA 3'-end processing"/>
    <property type="evidence" value="ECO:0007669"/>
    <property type="project" value="TreeGrafter"/>
</dbReference>
<dbReference type="GO" id="GO:0071035">
    <property type="term" value="P:nuclear polyadenylation-dependent rRNA catabolic process"/>
    <property type="evidence" value="ECO:0007669"/>
    <property type="project" value="TreeGrafter"/>
</dbReference>
<dbReference type="GO" id="GO:0071038">
    <property type="term" value="P:TRAMP-dependent tRNA surveillance pathway"/>
    <property type="evidence" value="ECO:0007669"/>
    <property type="project" value="TreeGrafter"/>
</dbReference>
<evidence type="ECO:0000256" key="5">
    <source>
        <dbReference type="ARBA" id="ARBA00022835"/>
    </source>
</evidence>
<protein>
    <recommendedName>
        <fullName evidence="6">Ribosomal RNA-processing protein 42</fullName>
    </recommendedName>
</protein>
<evidence type="ECO:0000256" key="1">
    <source>
        <dbReference type="ARBA" id="ARBA00004496"/>
    </source>
</evidence>
<accession>A0A7D9JC39</accession>
<dbReference type="GO" id="GO:0071028">
    <property type="term" value="P:nuclear mRNA surveillance"/>
    <property type="evidence" value="ECO:0007669"/>
    <property type="project" value="TreeGrafter"/>
</dbReference>
<dbReference type="SUPFAM" id="SSF55666">
    <property type="entry name" value="Ribonuclease PH domain 2-like"/>
    <property type="match status" value="1"/>
</dbReference>
<dbReference type="InterPro" id="IPR020568">
    <property type="entry name" value="Ribosomal_Su5_D2-typ_SF"/>
</dbReference>
<evidence type="ECO:0000256" key="4">
    <source>
        <dbReference type="ARBA" id="ARBA00022490"/>
    </source>
</evidence>
<evidence type="ECO:0000313" key="8">
    <source>
        <dbReference type="Proteomes" id="UP001152795"/>
    </source>
</evidence>
<dbReference type="InterPro" id="IPR050590">
    <property type="entry name" value="Exosome_comp_Rrp42_subfam"/>
</dbReference>
<proteinExistence type="inferred from homology"/>
<organism evidence="7 8">
    <name type="scientific">Paramuricea clavata</name>
    <name type="common">Red gorgonian</name>
    <name type="synonym">Violescent sea-whip</name>
    <dbReference type="NCBI Taxonomy" id="317549"/>
    <lineage>
        <taxon>Eukaryota</taxon>
        <taxon>Metazoa</taxon>
        <taxon>Cnidaria</taxon>
        <taxon>Anthozoa</taxon>
        <taxon>Octocorallia</taxon>
        <taxon>Malacalcyonacea</taxon>
        <taxon>Plexauridae</taxon>
        <taxon>Paramuricea</taxon>
    </lineage>
</organism>
<feature type="non-terminal residue" evidence="7">
    <location>
        <position position="246"/>
    </location>
</feature>
<dbReference type="SUPFAM" id="SSF54211">
    <property type="entry name" value="Ribosomal protein S5 domain 2-like"/>
    <property type="match status" value="1"/>
</dbReference>
<dbReference type="GO" id="GO:0035925">
    <property type="term" value="F:mRNA 3'-UTR AU-rich region binding"/>
    <property type="evidence" value="ECO:0007669"/>
    <property type="project" value="TreeGrafter"/>
</dbReference>
<evidence type="ECO:0000313" key="7">
    <source>
        <dbReference type="EMBL" id="CAB4026019.1"/>
    </source>
</evidence>
<dbReference type="Pfam" id="PF03725">
    <property type="entry name" value="RNase_PH_C"/>
    <property type="match status" value="1"/>
</dbReference>
<dbReference type="Proteomes" id="UP001152795">
    <property type="component" value="Unassembled WGS sequence"/>
</dbReference>
<dbReference type="GO" id="GO:0000177">
    <property type="term" value="C:cytoplasmic exosome (RNase complex)"/>
    <property type="evidence" value="ECO:0007669"/>
    <property type="project" value="TreeGrafter"/>
</dbReference>
<gene>
    <name evidence="7" type="ORF">PACLA_8A062019</name>
</gene>
<comment type="subcellular location">
    <subcellularLocation>
        <location evidence="1">Cytoplasm</location>
    </subcellularLocation>
    <subcellularLocation>
        <location evidence="2">Nucleus</location>
        <location evidence="2">Nucleolus</location>
    </subcellularLocation>
</comment>
<dbReference type="InterPro" id="IPR036345">
    <property type="entry name" value="ExoRNase_PH_dom2_sf"/>
</dbReference>
<dbReference type="Gene3D" id="3.30.230.70">
    <property type="entry name" value="GHMP Kinase, N-terminal domain"/>
    <property type="match status" value="1"/>
</dbReference>
<dbReference type="GO" id="GO:0034473">
    <property type="term" value="P:U1 snRNA 3'-end processing"/>
    <property type="evidence" value="ECO:0007669"/>
    <property type="project" value="TreeGrafter"/>
</dbReference>
<dbReference type="GO" id="GO:0000467">
    <property type="term" value="P:exonucleolytic trimming to generate mature 3'-end of 5.8S rRNA from tricistronic rRNA transcript (SSU-rRNA, 5.8S rRNA, LSU-rRNA)"/>
    <property type="evidence" value="ECO:0007669"/>
    <property type="project" value="TreeGrafter"/>
</dbReference>
<name>A0A7D9JC39_PARCT</name>
<keyword evidence="5" id="KW-0271">Exosome</keyword>
<dbReference type="InterPro" id="IPR027408">
    <property type="entry name" value="PNPase/RNase_PH_dom_sf"/>
</dbReference>
<dbReference type="PANTHER" id="PTHR11097:SF8">
    <property type="entry name" value="EXOSOME COMPLEX COMPONENT RRP42"/>
    <property type="match status" value="1"/>
</dbReference>
<dbReference type="CDD" id="cd11367">
    <property type="entry name" value="RNase_PH_RRP42"/>
    <property type="match status" value="1"/>
</dbReference>
<reference evidence="7" key="1">
    <citation type="submission" date="2020-04" db="EMBL/GenBank/DDBJ databases">
        <authorList>
            <person name="Alioto T."/>
            <person name="Alioto T."/>
            <person name="Gomez Garrido J."/>
        </authorList>
    </citation>
    <scope>NUCLEOTIDE SEQUENCE</scope>
    <source>
        <strain evidence="7">A484AB</strain>
    </source>
</reference>
<comment type="caution">
    <text evidence="7">The sequence shown here is derived from an EMBL/GenBank/DDBJ whole genome shotgun (WGS) entry which is preliminary data.</text>
</comment>
<keyword evidence="8" id="KW-1185">Reference proteome</keyword>
<dbReference type="Pfam" id="PF01138">
    <property type="entry name" value="RNase_PH"/>
    <property type="match status" value="1"/>
</dbReference>
<dbReference type="GO" id="GO:0034475">
    <property type="term" value="P:U4 snRNA 3'-end processing"/>
    <property type="evidence" value="ECO:0007669"/>
    <property type="project" value="TreeGrafter"/>
</dbReference>
<evidence type="ECO:0000256" key="3">
    <source>
        <dbReference type="ARBA" id="ARBA00006678"/>
    </source>
</evidence>
<dbReference type="InterPro" id="IPR001247">
    <property type="entry name" value="ExoRNase_PH_dom1"/>
</dbReference>
<dbReference type="GO" id="GO:0016075">
    <property type="term" value="P:rRNA catabolic process"/>
    <property type="evidence" value="ECO:0007669"/>
    <property type="project" value="TreeGrafter"/>
</dbReference>
<keyword evidence="4" id="KW-0963">Cytoplasm</keyword>
<dbReference type="AlphaFoldDB" id="A0A7D9JC39"/>
<evidence type="ECO:0000256" key="2">
    <source>
        <dbReference type="ARBA" id="ARBA00004604"/>
    </source>
</evidence>
<dbReference type="GO" id="GO:0000176">
    <property type="term" value="C:nuclear exosome (RNase complex)"/>
    <property type="evidence" value="ECO:0007669"/>
    <property type="project" value="TreeGrafter"/>
</dbReference>
<dbReference type="PANTHER" id="PTHR11097">
    <property type="entry name" value="EXOSOME COMPLEX EXONUCLEASE RIBOSOMAL RNA PROCESSING PROTEIN"/>
    <property type="match status" value="1"/>
</dbReference>
<dbReference type="GO" id="GO:0005730">
    <property type="term" value="C:nucleolus"/>
    <property type="evidence" value="ECO:0007669"/>
    <property type="project" value="UniProtKB-SubCell"/>
</dbReference>
<comment type="similarity">
    <text evidence="3">Belongs to the RNase PH family.</text>
</comment>
<evidence type="ECO:0000256" key="6">
    <source>
        <dbReference type="ARBA" id="ARBA00042523"/>
    </source>
</evidence>
<dbReference type="InterPro" id="IPR015847">
    <property type="entry name" value="ExoRNase_PH_dom2"/>
</dbReference>
<sequence>SKTDILVGVKAEIGGPAFGHPDCGRVEFFVNCSAHASPKFEGRGGEELSSELSRILDRACSNKSAVDLKSLSITSGQQCWVLYVDALVLECGGNLYDALSMAVKAALHNTRIPNVTVSMDEGEVELEISDDPFDCSRLDIKNIPLIVTLNKIEHDFVVDASMEEEFCCDGQLLVAVNGDGNICGIQRLGSSAVEPEMITEMLEAAVDIGKSLNQRLVQALESEENNSTTDKVGFVPIAEYTSEICE</sequence>